<evidence type="ECO:0000256" key="3">
    <source>
        <dbReference type="ARBA" id="ARBA00011206"/>
    </source>
</evidence>
<evidence type="ECO:0000256" key="7">
    <source>
        <dbReference type="ARBA" id="ARBA00023242"/>
    </source>
</evidence>
<evidence type="ECO:0000256" key="6">
    <source>
        <dbReference type="ARBA" id="ARBA00023163"/>
    </source>
</evidence>
<comment type="subunit">
    <text evidence="3 9">Component of the RNA polymerase III (Pol III) complex consisting of 17 subunits.</text>
</comment>
<evidence type="ECO:0000256" key="8">
    <source>
        <dbReference type="ARBA" id="ARBA00025127"/>
    </source>
</evidence>
<comment type="function">
    <text evidence="8 9">DNA-dependent RNA polymerase catalyzes the transcription of DNA into RNA using the four ribonucleoside triphosphates as substrates. Specific core component of RNA polymerase III which synthesizes small RNAs, such as 5S rRNA and tRNAs.</text>
</comment>
<dbReference type="InterPro" id="IPR013197">
    <property type="entry name" value="RNA_pol_III_RPC82-rel_HTH"/>
</dbReference>
<feature type="region of interest" description="Disordered" evidence="10">
    <location>
        <begin position="198"/>
        <end position="225"/>
    </location>
</feature>
<evidence type="ECO:0000256" key="1">
    <source>
        <dbReference type="ARBA" id="ARBA00004123"/>
    </source>
</evidence>
<dbReference type="Gene3D" id="6.10.140.1450">
    <property type="match status" value="1"/>
</dbReference>
<feature type="region of interest" description="Disordered" evidence="10">
    <location>
        <begin position="493"/>
        <end position="514"/>
    </location>
</feature>
<evidence type="ECO:0000256" key="10">
    <source>
        <dbReference type="SAM" id="MobiDB-lite"/>
    </source>
</evidence>
<evidence type="ECO:0000256" key="5">
    <source>
        <dbReference type="ARBA" id="ARBA00022478"/>
    </source>
</evidence>
<dbReference type="InterPro" id="IPR036388">
    <property type="entry name" value="WH-like_DNA-bd_sf"/>
</dbReference>
<dbReference type="InterPro" id="IPR039748">
    <property type="entry name" value="RPC3"/>
</dbReference>
<feature type="domain" description="RNA polymerase III subunit RPC82-related helix-turn-helix" evidence="12">
    <location>
        <begin position="9"/>
        <end position="63"/>
    </location>
</feature>
<dbReference type="SUPFAM" id="SSF46785">
    <property type="entry name" value="Winged helix' DNA-binding domain"/>
    <property type="match status" value="1"/>
</dbReference>
<protein>
    <recommendedName>
        <fullName evidence="4 9">DNA-directed RNA polymerase III subunit RPC3</fullName>
        <shortName evidence="9">RNA polymerase III subunit C3</shortName>
    </recommendedName>
</protein>
<proteinExistence type="inferred from homology"/>
<dbReference type="Pfam" id="PF08221">
    <property type="entry name" value="HTH_9"/>
    <property type="match status" value="1"/>
</dbReference>
<dbReference type="GO" id="GO:0003697">
    <property type="term" value="F:single-stranded DNA binding"/>
    <property type="evidence" value="ECO:0007669"/>
    <property type="project" value="UniProtKB-UniRule"/>
</dbReference>
<dbReference type="EMBL" id="SEKV01000167">
    <property type="protein sequence ID" value="TFY62413.1"/>
    <property type="molecule type" value="Genomic_DNA"/>
</dbReference>
<evidence type="ECO:0000256" key="4">
    <source>
        <dbReference type="ARBA" id="ARBA00016689"/>
    </source>
</evidence>
<dbReference type="InterPro" id="IPR055207">
    <property type="entry name" value="POLR3C_WHD"/>
</dbReference>
<dbReference type="InterPro" id="IPR036390">
    <property type="entry name" value="WH_DNA-bd_sf"/>
</dbReference>
<dbReference type="STRING" id="34475.A0A4Y9YL23"/>
<evidence type="ECO:0000313" key="15">
    <source>
        <dbReference type="Proteomes" id="UP000298390"/>
    </source>
</evidence>
<evidence type="ECO:0000256" key="2">
    <source>
        <dbReference type="ARBA" id="ARBA00006835"/>
    </source>
</evidence>
<dbReference type="Proteomes" id="UP000298390">
    <property type="component" value="Unassembled WGS sequence"/>
</dbReference>
<comment type="caution">
    <text evidence="14">The sequence shown here is derived from an EMBL/GenBank/DDBJ whole genome shotgun (WGS) entry which is preliminary data.</text>
</comment>
<dbReference type="GO" id="GO:0005666">
    <property type="term" value="C:RNA polymerase III complex"/>
    <property type="evidence" value="ECO:0007669"/>
    <property type="project" value="UniProtKB-UniRule"/>
</dbReference>
<comment type="similarity">
    <text evidence="2 9">Belongs to the RNA polymerase beta chain family.</text>
</comment>
<dbReference type="GO" id="GO:0006351">
    <property type="term" value="P:DNA-templated transcription"/>
    <property type="evidence" value="ECO:0007669"/>
    <property type="project" value="InterPro"/>
</dbReference>
<evidence type="ECO:0000259" key="11">
    <source>
        <dbReference type="Pfam" id="PF05645"/>
    </source>
</evidence>
<feature type="domain" description="RNA polymerase III Rpc82 C -terminal" evidence="11">
    <location>
        <begin position="141"/>
        <end position="315"/>
    </location>
</feature>
<dbReference type="Pfam" id="PF22536">
    <property type="entry name" value="WHD_POLR3C"/>
    <property type="match status" value="1"/>
</dbReference>
<accession>A0A4Y9YL23</accession>
<evidence type="ECO:0000313" key="14">
    <source>
        <dbReference type="EMBL" id="TFY62413.1"/>
    </source>
</evidence>
<evidence type="ECO:0000259" key="13">
    <source>
        <dbReference type="Pfam" id="PF22536"/>
    </source>
</evidence>
<dbReference type="Gene3D" id="1.10.10.10">
    <property type="entry name" value="Winged helix-like DNA-binding domain superfamily/Winged helix DNA-binding domain"/>
    <property type="match status" value="4"/>
</dbReference>
<keyword evidence="5 9" id="KW-0240">DNA-directed RNA polymerase</keyword>
<feature type="compositionally biased region" description="Basic and acidic residues" evidence="10">
    <location>
        <begin position="500"/>
        <end position="514"/>
    </location>
</feature>
<name>A0A4Y9YL23_9APHY</name>
<keyword evidence="7 9" id="KW-0539">Nucleus</keyword>
<dbReference type="PANTHER" id="PTHR12949">
    <property type="entry name" value="RNA POLYMERASE III DNA DIRECTED -RELATED"/>
    <property type="match status" value="1"/>
</dbReference>
<evidence type="ECO:0000259" key="12">
    <source>
        <dbReference type="Pfam" id="PF08221"/>
    </source>
</evidence>
<evidence type="ECO:0000256" key="9">
    <source>
        <dbReference type="RuleBase" id="RU367076"/>
    </source>
</evidence>
<feature type="domain" description="DNA-directed RNA polymerase III subunit RPC3 winged-helix" evidence="13">
    <location>
        <begin position="370"/>
        <end position="444"/>
    </location>
</feature>
<gene>
    <name evidence="14" type="ORF">EVJ58_g3882</name>
</gene>
<dbReference type="InterPro" id="IPR008806">
    <property type="entry name" value="RNA_pol_III_Rpc82_C"/>
</dbReference>
<reference evidence="14 15" key="1">
    <citation type="submission" date="2019-01" db="EMBL/GenBank/DDBJ databases">
        <title>Genome sequencing of the rare red list fungi Fomitopsis rosea.</title>
        <authorList>
            <person name="Buettner E."/>
            <person name="Kellner H."/>
        </authorList>
    </citation>
    <scope>NUCLEOTIDE SEQUENCE [LARGE SCALE GENOMIC DNA]</scope>
    <source>
        <strain evidence="14 15">DSM 105464</strain>
    </source>
</reference>
<dbReference type="AlphaFoldDB" id="A0A4Y9YL23"/>
<organism evidence="14 15">
    <name type="scientific">Rhodofomes roseus</name>
    <dbReference type="NCBI Taxonomy" id="34475"/>
    <lineage>
        <taxon>Eukaryota</taxon>
        <taxon>Fungi</taxon>
        <taxon>Dikarya</taxon>
        <taxon>Basidiomycota</taxon>
        <taxon>Agaricomycotina</taxon>
        <taxon>Agaricomycetes</taxon>
        <taxon>Polyporales</taxon>
        <taxon>Rhodofomes</taxon>
    </lineage>
</organism>
<keyword evidence="6 9" id="KW-0804">Transcription</keyword>
<sequence length="560" mass="63728">MADEDTTRLCEQIIRSHFGPLTAKVASVLLCRGRMPLPHIIRFSGLKPRTVRAAILVLVQHNVLWHAQSDDEGEVLEFNIDECLTRLRFGRYVWQTEQLFGKAAAEIVQLILDHGKLRPPDIISRLAIYDPVKARAKYSQALHKLVDDHYLRPSTVLSHLSPRDKRIRYEAEEKAKISGFPTAKELKQMKETAEIRIKREEEEAEQIGMKRKAKDQSGRSSKRKAVEEDEVDDEVYFRINSEKLNIHIRNKLVETAATERFNECAGLVVRATLKATEAKQRRLTDIRTDPTSIANIAMQLSDDDDLSAGLVLPSSKKINTITLLKDYLGILASADNPTPAGRAASFVSLSGSKVQVEFEIVGRRLRRRVLEAVTRERHGDDGVRVVRLLLDTGKMDEKQISKIGMMANKDVRPLLSAMSANSIISLQEVPKSADRNPTRMFYLWCGGSVCTIGIQTHKAARRYVDLQKAYATILDNLYKTLYNISMRRQAEEEDPAVKPVLEKRQRSDVSQDEERLLTRNERETIAQWEKKREKLTVLEMRVEEAVFILRDLAPLGSNEE</sequence>
<dbReference type="PANTHER" id="PTHR12949:SF0">
    <property type="entry name" value="DNA-DIRECTED RNA POLYMERASE III SUBUNIT RPC3"/>
    <property type="match status" value="1"/>
</dbReference>
<dbReference type="Pfam" id="PF05645">
    <property type="entry name" value="RNA_pol_Rpc82"/>
    <property type="match status" value="1"/>
</dbReference>
<comment type="subcellular location">
    <subcellularLocation>
        <location evidence="1 9">Nucleus</location>
    </subcellularLocation>
</comment>